<reference evidence="2" key="1">
    <citation type="submission" date="2024-05" db="EMBL/GenBank/DDBJ databases">
        <authorList>
            <person name="Cai S.Y."/>
            <person name="Jin L.M."/>
            <person name="Li H.R."/>
        </authorList>
    </citation>
    <scope>NUCLEOTIDE SEQUENCE</scope>
    <source>
        <strain evidence="2">A5-74</strain>
    </source>
</reference>
<name>A0AAU8DUN5_9ACTN</name>
<feature type="domain" description="DinB-like" evidence="1">
    <location>
        <begin position="36"/>
        <end position="165"/>
    </location>
</feature>
<dbReference type="Gene3D" id="1.20.120.450">
    <property type="entry name" value="dinb family like domain"/>
    <property type="match status" value="1"/>
</dbReference>
<evidence type="ECO:0000259" key="1">
    <source>
        <dbReference type="Pfam" id="PF12867"/>
    </source>
</evidence>
<dbReference type="InterPro" id="IPR024775">
    <property type="entry name" value="DinB-like"/>
</dbReference>
<dbReference type="EMBL" id="CP159218">
    <property type="protein sequence ID" value="XCG65865.1"/>
    <property type="molecule type" value="Genomic_DNA"/>
</dbReference>
<dbReference type="Pfam" id="PF12867">
    <property type="entry name" value="DinB_2"/>
    <property type="match status" value="1"/>
</dbReference>
<protein>
    <submittedName>
        <fullName evidence="2">DinB family protein</fullName>
    </submittedName>
</protein>
<evidence type="ECO:0000313" key="2">
    <source>
        <dbReference type="EMBL" id="XCG65865.1"/>
    </source>
</evidence>
<dbReference type="RefSeq" id="WP_353651469.1">
    <property type="nucleotide sequence ID" value="NZ_CP159218.1"/>
</dbReference>
<proteinExistence type="predicted"/>
<organism evidence="2">
    <name type="scientific">Nakamurella sp. A5-74</name>
    <dbReference type="NCBI Taxonomy" id="3158264"/>
    <lineage>
        <taxon>Bacteria</taxon>
        <taxon>Bacillati</taxon>
        <taxon>Actinomycetota</taxon>
        <taxon>Actinomycetes</taxon>
        <taxon>Nakamurellales</taxon>
        <taxon>Nakamurellaceae</taxon>
        <taxon>Nakamurella</taxon>
    </lineage>
</organism>
<dbReference type="InterPro" id="IPR034660">
    <property type="entry name" value="DinB/YfiT-like"/>
</dbReference>
<accession>A0AAU8DUN5</accession>
<dbReference type="SUPFAM" id="SSF109854">
    <property type="entry name" value="DinB/YfiT-like putative metalloenzymes"/>
    <property type="match status" value="1"/>
</dbReference>
<gene>
    <name evidence="2" type="ORF">ABLG96_11090</name>
</gene>
<dbReference type="AlphaFoldDB" id="A0AAU8DUN5"/>
<sequence length="170" mass="19189">MEPDDKDWTWVLTQPCPACGFDPAAQSPAQVGELLRSAVPRWAAVLQREEARRRPRPEVWSPLEYGCHVVDVCVLFDERLRAMLAQDGAEFSNWDQDETALAARYGEQDPSATAARFADAAGTLADRFDSVQGELWNHRGVRSNGSEFTVRTFAQYFWHDIQHHLADVEG</sequence>